<accession>A0ABQ4ZDG4</accession>
<comment type="caution">
    <text evidence="2">The sequence shown here is derived from an EMBL/GenBank/DDBJ whole genome shotgun (WGS) entry which is preliminary data.</text>
</comment>
<reference evidence="2" key="1">
    <citation type="journal article" date="2022" name="Int. J. Mol. Sci.">
        <title>Draft Genome of Tanacetum Coccineum: Genomic Comparison of Closely Related Tanacetum-Family Plants.</title>
        <authorList>
            <person name="Yamashiro T."/>
            <person name="Shiraishi A."/>
            <person name="Nakayama K."/>
            <person name="Satake H."/>
        </authorList>
    </citation>
    <scope>NUCLEOTIDE SEQUENCE</scope>
</reference>
<feature type="compositionally biased region" description="Basic and acidic residues" evidence="1">
    <location>
        <begin position="181"/>
        <end position="202"/>
    </location>
</feature>
<dbReference type="Proteomes" id="UP001151760">
    <property type="component" value="Unassembled WGS sequence"/>
</dbReference>
<feature type="region of interest" description="Disordered" evidence="1">
    <location>
        <begin position="320"/>
        <end position="350"/>
    </location>
</feature>
<keyword evidence="3" id="KW-1185">Reference proteome</keyword>
<organism evidence="2 3">
    <name type="scientific">Tanacetum coccineum</name>
    <dbReference type="NCBI Taxonomy" id="301880"/>
    <lineage>
        <taxon>Eukaryota</taxon>
        <taxon>Viridiplantae</taxon>
        <taxon>Streptophyta</taxon>
        <taxon>Embryophyta</taxon>
        <taxon>Tracheophyta</taxon>
        <taxon>Spermatophyta</taxon>
        <taxon>Magnoliopsida</taxon>
        <taxon>eudicotyledons</taxon>
        <taxon>Gunneridae</taxon>
        <taxon>Pentapetalae</taxon>
        <taxon>asterids</taxon>
        <taxon>campanulids</taxon>
        <taxon>Asterales</taxon>
        <taxon>Asteraceae</taxon>
        <taxon>Asteroideae</taxon>
        <taxon>Anthemideae</taxon>
        <taxon>Anthemidinae</taxon>
        <taxon>Tanacetum</taxon>
    </lineage>
</organism>
<protein>
    <submittedName>
        <fullName evidence="2">Uncharacterized protein</fullName>
    </submittedName>
</protein>
<feature type="region of interest" description="Disordered" evidence="1">
    <location>
        <begin position="181"/>
        <end position="222"/>
    </location>
</feature>
<feature type="compositionally biased region" description="Polar residues" evidence="1">
    <location>
        <begin position="321"/>
        <end position="336"/>
    </location>
</feature>
<feature type="region of interest" description="Disordered" evidence="1">
    <location>
        <begin position="402"/>
        <end position="425"/>
    </location>
</feature>
<gene>
    <name evidence="2" type="ORF">Tco_0770880</name>
</gene>
<feature type="compositionally biased region" description="Basic and acidic residues" evidence="1">
    <location>
        <begin position="402"/>
        <end position="418"/>
    </location>
</feature>
<proteinExistence type="predicted"/>
<sequence length="425" mass="48916">MTEEQVQTNMALMAFSDYEVYPDKNCSKTCLKNFKTLKKQCDDLIVKLNQTEFTAATYKRGLSTVEEQLIPYRKNEVLFSEEVAVLKREVACKDYEINMLKSEFEKVKQEKEGIEFKVEKFDKASKDLDKLLGSLITKKSKKGFRYSVVPPPHPLIYNRSKKLDLSYSGLDEFKEPEFKGYGSEDSKKESNVVCDKKSDNSKENPNNSLVEPVKPKNHEKPVKKSVWSFNHVQAQCKYHQRERMIYGNNYNKLWSNAKANTGNWVNVPVIESPNDKKEVIITEDKHRSRLHLEDAIGTDVCNCTIFEDCKNGWRKQRKDTAVTQEETQQDDSVPTPSNDPPLSKKANDAQAKEIVDLKKRVQKLERKTKSRTTGLKILRKVGMSRRVESSEDKDSFGWILEDHPNKGGRIEANEKDAKVSLVDDN</sequence>
<evidence type="ECO:0000256" key="1">
    <source>
        <dbReference type="SAM" id="MobiDB-lite"/>
    </source>
</evidence>
<evidence type="ECO:0000313" key="2">
    <source>
        <dbReference type="EMBL" id="GJS88244.1"/>
    </source>
</evidence>
<evidence type="ECO:0000313" key="3">
    <source>
        <dbReference type="Proteomes" id="UP001151760"/>
    </source>
</evidence>
<reference evidence="2" key="2">
    <citation type="submission" date="2022-01" db="EMBL/GenBank/DDBJ databases">
        <authorList>
            <person name="Yamashiro T."/>
            <person name="Shiraishi A."/>
            <person name="Satake H."/>
            <person name="Nakayama K."/>
        </authorList>
    </citation>
    <scope>NUCLEOTIDE SEQUENCE</scope>
</reference>
<feature type="compositionally biased region" description="Basic and acidic residues" evidence="1">
    <location>
        <begin position="213"/>
        <end position="222"/>
    </location>
</feature>
<name>A0ABQ4ZDG4_9ASTR</name>
<dbReference type="EMBL" id="BQNB010011259">
    <property type="protein sequence ID" value="GJS88244.1"/>
    <property type="molecule type" value="Genomic_DNA"/>
</dbReference>